<dbReference type="PROSITE" id="PS00917">
    <property type="entry name" value="ASN_GLN_ASE_2"/>
    <property type="match status" value="1"/>
</dbReference>
<dbReference type="Pfam" id="PF17763">
    <property type="entry name" value="Asparaginase_C"/>
    <property type="match status" value="1"/>
</dbReference>
<accession>A0A1G6ZKQ2</accession>
<dbReference type="SFLD" id="SFLDS00057">
    <property type="entry name" value="Glutaminase/Asparaginase"/>
    <property type="match status" value="1"/>
</dbReference>
<feature type="binding site" evidence="2">
    <location>
        <position position="81"/>
    </location>
    <ligand>
        <name>substrate</name>
    </ligand>
</feature>
<dbReference type="InterPro" id="IPR037152">
    <property type="entry name" value="L-asparaginase_N_sf"/>
</dbReference>
<dbReference type="PANTHER" id="PTHR11707">
    <property type="entry name" value="L-ASPARAGINASE"/>
    <property type="match status" value="1"/>
</dbReference>
<name>A0A1G6ZKQ2_9FLAO</name>
<dbReference type="PIRSF" id="PIRSF001220">
    <property type="entry name" value="L-ASNase_gatD"/>
    <property type="match status" value="1"/>
</dbReference>
<dbReference type="SMART" id="SM00870">
    <property type="entry name" value="Asparaginase"/>
    <property type="match status" value="1"/>
</dbReference>
<proteinExistence type="predicted"/>
<organism evidence="6 7">
    <name type="scientific">Riemerella columbipharyngis</name>
    <dbReference type="NCBI Taxonomy" id="1071918"/>
    <lineage>
        <taxon>Bacteria</taxon>
        <taxon>Pseudomonadati</taxon>
        <taxon>Bacteroidota</taxon>
        <taxon>Flavobacteriia</taxon>
        <taxon>Flavobacteriales</taxon>
        <taxon>Weeksellaceae</taxon>
        <taxon>Riemerella</taxon>
    </lineage>
</organism>
<dbReference type="InterPro" id="IPR027474">
    <property type="entry name" value="L-asparaginase_N"/>
</dbReference>
<dbReference type="PROSITE" id="PS51732">
    <property type="entry name" value="ASN_GLN_ASE_3"/>
    <property type="match status" value="1"/>
</dbReference>
<dbReference type="PIRSF" id="PIRSF500176">
    <property type="entry name" value="L_ASNase"/>
    <property type="match status" value="1"/>
</dbReference>
<evidence type="ECO:0000259" key="5">
    <source>
        <dbReference type="Pfam" id="PF17763"/>
    </source>
</evidence>
<dbReference type="InterPro" id="IPR036152">
    <property type="entry name" value="Asp/glu_Ase-like_sf"/>
</dbReference>
<dbReference type="EMBL" id="FNAS01000002">
    <property type="protein sequence ID" value="SDE02146.1"/>
    <property type="molecule type" value="Genomic_DNA"/>
</dbReference>
<dbReference type="PRINTS" id="PR00139">
    <property type="entry name" value="ASNGLNASE"/>
</dbReference>
<evidence type="ECO:0000256" key="2">
    <source>
        <dbReference type="PIRSR" id="PIRSR001220-2"/>
    </source>
</evidence>
<dbReference type="InterPro" id="IPR027473">
    <property type="entry name" value="L-asparaginase_C"/>
</dbReference>
<dbReference type="CDD" id="cd08963">
    <property type="entry name" value="L-asparaginase_I"/>
    <property type="match status" value="1"/>
</dbReference>
<reference evidence="6 7" key="1">
    <citation type="submission" date="2016-10" db="EMBL/GenBank/DDBJ databases">
        <authorList>
            <person name="de Groot N.N."/>
        </authorList>
    </citation>
    <scope>NUCLEOTIDE SEQUENCE [LARGE SCALE GENOMIC DNA]</scope>
    <source>
        <strain evidence="6 7">DSM 24015</strain>
    </source>
</reference>
<dbReference type="Gene3D" id="3.40.50.40">
    <property type="match status" value="1"/>
</dbReference>
<gene>
    <name evidence="6" type="ORF">SAMN05421544_10290</name>
</gene>
<dbReference type="Proteomes" id="UP000198517">
    <property type="component" value="Unassembled WGS sequence"/>
</dbReference>
<evidence type="ECO:0000256" key="1">
    <source>
        <dbReference type="PIRSR" id="PIRSR001220-1"/>
    </source>
</evidence>
<dbReference type="InterPro" id="IPR027475">
    <property type="entry name" value="Asparaginase/glutaminase_AS2"/>
</dbReference>
<protein>
    <submittedName>
        <fullName evidence="6">L-asparaginase</fullName>
    </submittedName>
</protein>
<feature type="binding site" evidence="2">
    <location>
        <begin position="112"/>
        <end position="113"/>
    </location>
    <ligand>
        <name>substrate</name>
    </ligand>
</feature>
<sequence length="361" mass="41332">MQEKKLLICLKLNLVFIKEIYTVMKKKVLLIYTGGTIGMEKNYDTGSLQPFDFENIFNKIPELNLLECELSIKSFDTPVDSSDMALKQWQLIAQIINDAYYSFDGFLILHGTDTMSYTASALSFMLKGLSKPVILTGSQLPIGDLRTDAKENLLTSLYYASLYNDNEPVIQEVAIYFEYKLLRGNRTLKYSAEFFDAYQSPNYPILGQSGVHLNIDREVLLRPKDRRFQVDLHLSEKVLFWRIFPGMDWQFFPHNADFKVLILQVFGSGTIFNNEKTKQTLKQLRNKGIEIVVISQCVSGEIAFGKYENSNIFREIGAVNGRDITAESAITKAMHLIENPNYDKPFREMFTTDICGEISTD</sequence>
<evidence type="ECO:0000256" key="3">
    <source>
        <dbReference type="PROSITE-ProRule" id="PRU10100"/>
    </source>
</evidence>
<dbReference type="InterPro" id="IPR006034">
    <property type="entry name" value="Asparaginase/glutaminase-like"/>
</dbReference>
<dbReference type="AlphaFoldDB" id="A0A1G6ZKQ2"/>
<dbReference type="STRING" id="1071918.SAMN05421544_10290"/>
<dbReference type="InterPro" id="IPR041725">
    <property type="entry name" value="L-asparaginase_I"/>
</dbReference>
<evidence type="ECO:0000313" key="7">
    <source>
        <dbReference type="Proteomes" id="UP000198517"/>
    </source>
</evidence>
<dbReference type="PANTHER" id="PTHR11707:SF28">
    <property type="entry name" value="60 KDA LYSOPHOSPHOLIPASE"/>
    <property type="match status" value="1"/>
</dbReference>
<evidence type="ECO:0000259" key="4">
    <source>
        <dbReference type="Pfam" id="PF00710"/>
    </source>
</evidence>
<evidence type="ECO:0000313" key="6">
    <source>
        <dbReference type="EMBL" id="SDE02146.1"/>
    </source>
</evidence>
<feature type="domain" description="Asparaginase/glutaminase C-terminal" evidence="5">
    <location>
        <begin position="238"/>
        <end position="350"/>
    </location>
</feature>
<feature type="active site" evidence="3">
    <location>
        <position position="112"/>
    </location>
</feature>
<feature type="domain" description="L-asparaginase N-terminal" evidence="4">
    <location>
        <begin position="27"/>
        <end position="218"/>
    </location>
</feature>
<dbReference type="SUPFAM" id="SSF53774">
    <property type="entry name" value="Glutaminase/Asparaginase"/>
    <property type="match status" value="1"/>
</dbReference>
<dbReference type="Pfam" id="PF00710">
    <property type="entry name" value="Asparaginase"/>
    <property type="match status" value="1"/>
</dbReference>
<dbReference type="Gene3D" id="3.40.50.1170">
    <property type="entry name" value="L-asparaginase, N-terminal domain"/>
    <property type="match status" value="1"/>
</dbReference>
<feature type="active site" description="O-isoaspartyl threonine intermediate" evidence="1">
    <location>
        <position position="36"/>
    </location>
</feature>
<dbReference type="InterPro" id="IPR040919">
    <property type="entry name" value="Asparaginase_C"/>
</dbReference>
<dbReference type="GO" id="GO:0004067">
    <property type="term" value="F:asparaginase activity"/>
    <property type="evidence" value="ECO:0007669"/>
    <property type="project" value="UniProtKB-UniRule"/>
</dbReference>
<keyword evidence="7" id="KW-1185">Reference proteome</keyword>